<name>A0ABN9YA47_9DINO</name>
<keyword evidence="2" id="KW-1185">Reference proteome</keyword>
<dbReference type="InterPro" id="IPR029071">
    <property type="entry name" value="Ubiquitin-like_domsf"/>
</dbReference>
<dbReference type="Gene3D" id="3.10.20.90">
    <property type="entry name" value="Phosphatidylinositol 3-kinase Catalytic Subunit, Chain A, domain 1"/>
    <property type="match status" value="1"/>
</dbReference>
<evidence type="ECO:0000313" key="2">
    <source>
        <dbReference type="Proteomes" id="UP001189429"/>
    </source>
</evidence>
<comment type="caution">
    <text evidence="1">The sequence shown here is derived from an EMBL/GenBank/DDBJ whole genome shotgun (WGS) entry which is preliminary data.</text>
</comment>
<dbReference type="SUPFAM" id="SSF54236">
    <property type="entry name" value="Ubiquitin-like"/>
    <property type="match status" value="1"/>
</dbReference>
<feature type="non-terminal residue" evidence="1">
    <location>
        <position position="1"/>
    </location>
</feature>
<protein>
    <recommendedName>
        <fullName evidence="3">UBX domain-containing protein</fullName>
    </recommendedName>
</protein>
<dbReference type="EMBL" id="CAUYUJ010022220">
    <property type="protein sequence ID" value="CAK0909581.1"/>
    <property type="molecule type" value="Genomic_DNA"/>
</dbReference>
<organism evidence="1 2">
    <name type="scientific">Prorocentrum cordatum</name>
    <dbReference type="NCBI Taxonomy" id="2364126"/>
    <lineage>
        <taxon>Eukaryota</taxon>
        <taxon>Sar</taxon>
        <taxon>Alveolata</taxon>
        <taxon>Dinophyceae</taxon>
        <taxon>Prorocentrales</taxon>
        <taxon>Prorocentraceae</taxon>
        <taxon>Prorocentrum</taxon>
    </lineage>
</organism>
<evidence type="ECO:0008006" key="3">
    <source>
        <dbReference type="Google" id="ProtNLM"/>
    </source>
</evidence>
<gene>
    <name evidence="1" type="ORF">PCOR1329_LOCUS83954</name>
</gene>
<reference evidence="1" key="1">
    <citation type="submission" date="2023-10" db="EMBL/GenBank/DDBJ databases">
        <authorList>
            <person name="Chen Y."/>
            <person name="Shah S."/>
            <person name="Dougan E. K."/>
            <person name="Thang M."/>
            <person name="Chan C."/>
        </authorList>
    </citation>
    <scope>NUCLEOTIDE SEQUENCE [LARGE SCALE GENOMIC DNA]</scope>
</reference>
<accession>A0ABN9YA47</accession>
<proteinExistence type="predicted"/>
<dbReference type="Proteomes" id="UP001189429">
    <property type="component" value="Unassembled WGS sequence"/>
</dbReference>
<evidence type="ECO:0000313" key="1">
    <source>
        <dbReference type="EMBL" id="CAK0909581.1"/>
    </source>
</evidence>
<sequence length="107" mass="11098">PARGPDGEVQLLAEGRDPALPAARVQVKLRGGVRVVFCMEASATIGELEDALARWCADRGLEPPLGERQVLRGAFPPTGYADRSQTLAGAGLTPTATLFVAAEPSGS</sequence>